<dbReference type="PANTHER" id="PTHR48041">
    <property type="entry name" value="ABC TRANSPORTER G FAMILY MEMBER 28"/>
    <property type="match status" value="1"/>
</dbReference>
<sequence length="656" mass="74668">ANLPIAYFDFLCRPFFLHLWLHLSSGYFLEGYNNPADFLMDTLHGEVNATEDELSLPDKDRKQPLRDCVVQRFVLFWRRSDMFRRLQTLINEIARNYEVLSTAHSIPKRTVHLRPRSGMTKPACRSVTTRSLNDPPTGPVLRRSSTSKSSVSGPVADVRISSDQRLLSEFRVSAADLDNSFIETPSISPFHGDPPVNGHSDRPIFLSLDHHNQWNETSQSPGDLQTNSCDDELLVYRSRHPLFNEHDQMSSWETTASHVPSQVKLTSPVEIEHVWSPSESRDPFGKRPLHSLGLFNHPELSYDKTFTRSLTEVHPNRNYADQFRDCPYTTSFGQQLVWLCYRQFLSMVRDYKTMLAHFVVQLVISLFLGIIYYNLDRSTESGIQNRSGLFFLACVQLLFINSSMIDSFLRDRAIFRHQSAAGFYRISAYLFAKIISEVLPVKALPALLFMSITYVMAGLRWSLRAFLFWELTLTLLTICASGIAFSVSTMVTDFRIGATLLSMFFVLMMITSGFLINVLSLGVWLSWLRYLSILRLAISTLLINEVVDILFCPLHHNETVSFGPLTNLSNQVTATLSSSGLNQLAATGAVRLRNTSTSSHSAFGSDCVYGQQYLETQAIDYSSEWAVWQNELGIFGIFVLALINAYIYLRFMKKYK</sequence>
<dbReference type="OrthoDB" id="66620at2759"/>
<feature type="transmembrane region" description="Helical" evidence="7">
    <location>
        <begin position="500"/>
        <end position="527"/>
    </location>
</feature>
<evidence type="ECO:0000256" key="5">
    <source>
        <dbReference type="ARBA" id="ARBA00023136"/>
    </source>
</evidence>
<keyword evidence="5 7" id="KW-0472">Membrane</keyword>
<feature type="transmembrane region" description="Helical" evidence="7">
    <location>
        <begin position="466"/>
        <end position="488"/>
    </location>
</feature>
<dbReference type="InterPro" id="IPR013525">
    <property type="entry name" value="ABC2_TM"/>
</dbReference>
<dbReference type="EMBL" id="JTDE01000958">
    <property type="protein sequence ID" value="KAF7259958.1"/>
    <property type="molecule type" value="Genomic_DNA"/>
</dbReference>
<name>A0A8S9Z878_9TREM</name>
<accession>A0A8S9Z878</accession>
<dbReference type="InterPro" id="IPR050352">
    <property type="entry name" value="ABCG_transporters"/>
</dbReference>
<comment type="subcellular location">
    <subcellularLocation>
        <location evidence="1">Membrane</location>
        <topology evidence="1">Multi-pass membrane protein</topology>
    </subcellularLocation>
</comment>
<keyword evidence="8" id="KW-0732">Signal</keyword>
<organism evidence="10 11">
    <name type="scientific">Paragonimus skrjabini miyazakii</name>
    <dbReference type="NCBI Taxonomy" id="59628"/>
    <lineage>
        <taxon>Eukaryota</taxon>
        <taxon>Metazoa</taxon>
        <taxon>Spiralia</taxon>
        <taxon>Lophotrochozoa</taxon>
        <taxon>Platyhelminthes</taxon>
        <taxon>Trematoda</taxon>
        <taxon>Digenea</taxon>
        <taxon>Plagiorchiida</taxon>
        <taxon>Troglotremata</taxon>
        <taxon>Troglotrematidae</taxon>
        <taxon>Paragonimus</taxon>
    </lineage>
</organism>
<feature type="domain" description="ABC-2 type transporter transmembrane" evidence="9">
    <location>
        <begin position="334"/>
        <end position="545"/>
    </location>
</feature>
<evidence type="ECO:0000313" key="10">
    <source>
        <dbReference type="EMBL" id="KAF7259958.1"/>
    </source>
</evidence>
<feature type="chain" id="PRO_5035730139" description="ABC-2 type transporter transmembrane domain-containing protein" evidence="8">
    <location>
        <begin position="27"/>
        <end position="656"/>
    </location>
</feature>
<evidence type="ECO:0000259" key="9">
    <source>
        <dbReference type="Pfam" id="PF01061"/>
    </source>
</evidence>
<evidence type="ECO:0000313" key="11">
    <source>
        <dbReference type="Proteomes" id="UP000822476"/>
    </source>
</evidence>
<keyword evidence="11" id="KW-1185">Reference proteome</keyword>
<keyword evidence="4 7" id="KW-1133">Transmembrane helix</keyword>
<evidence type="ECO:0000256" key="4">
    <source>
        <dbReference type="ARBA" id="ARBA00022989"/>
    </source>
</evidence>
<feature type="transmembrane region" description="Helical" evidence="7">
    <location>
        <begin position="355"/>
        <end position="375"/>
    </location>
</feature>
<evidence type="ECO:0000256" key="8">
    <source>
        <dbReference type="SAM" id="SignalP"/>
    </source>
</evidence>
<dbReference type="Proteomes" id="UP000822476">
    <property type="component" value="Unassembled WGS sequence"/>
</dbReference>
<evidence type="ECO:0000256" key="6">
    <source>
        <dbReference type="SAM" id="MobiDB-lite"/>
    </source>
</evidence>
<proteinExistence type="predicted"/>
<evidence type="ECO:0000256" key="7">
    <source>
        <dbReference type="SAM" id="Phobius"/>
    </source>
</evidence>
<feature type="transmembrane region" description="Helical" evidence="7">
    <location>
        <begin position="387"/>
        <end position="409"/>
    </location>
</feature>
<protein>
    <recommendedName>
        <fullName evidence="9">ABC-2 type transporter transmembrane domain-containing protein</fullName>
    </recommendedName>
</protein>
<dbReference type="AlphaFoldDB" id="A0A8S9Z878"/>
<reference evidence="10" key="1">
    <citation type="submission" date="2019-07" db="EMBL/GenBank/DDBJ databases">
        <title>Annotation for the trematode Paragonimus miyazaki's.</title>
        <authorList>
            <person name="Choi Y.-J."/>
        </authorList>
    </citation>
    <scope>NUCLEOTIDE SEQUENCE</scope>
    <source>
        <strain evidence="10">Japan</strain>
    </source>
</reference>
<feature type="signal peptide" evidence="8">
    <location>
        <begin position="1"/>
        <end position="26"/>
    </location>
</feature>
<feature type="transmembrane region" description="Helical" evidence="7">
    <location>
        <begin position="632"/>
        <end position="649"/>
    </location>
</feature>
<keyword evidence="2" id="KW-0813">Transport</keyword>
<evidence type="ECO:0000256" key="1">
    <source>
        <dbReference type="ARBA" id="ARBA00004141"/>
    </source>
</evidence>
<dbReference type="GO" id="GO:0005886">
    <property type="term" value="C:plasma membrane"/>
    <property type="evidence" value="ECO:0007669"/>
    <property type="project" value="TreeGrafter"/>
</dbReference>
<dbReference type="Pfam" id="PF01061">
    <property type="entry name" value="ABC2_membrane"/>
    <property type="match status" value="1"/>
</dbReference>
<evidence type="ECO:0000256" key="3">
    <source>
        <dbReference type="ARBA" id="ARBA00022692"/>
    </source>
</evidence>
<dbReference type="PANTHER" id="PTHR48041:SF116">
    <property type="entry name" value="PROTEIN BROWN"/>
    <property type="match status" value="1"/>
</dbReference>
<feature type="region of interest" description="Disordered" evidence="6">
    <location>
        <begin position="115"/>
        <end position="154"/>
    </location>
</feature>
<gene>
    <name evidence="10" type="ORF">EG68_02348</name>
</gene>
<keyword evidence="3 7" id="KW-0812">Transmembrane</keyword>
<comment type="caution">
    <text evidence="10">The sequence shown here is derived from an EMBL/GenBank/DDBJ whole genome shotgun (WGS) entry which is preliminary data.</text>
</comment>
<feature type="transmembrane region" description="Helical" evidence="7">
    <location>
        <begin position="430"/>
        <end position="454"/>
    </location>
</feature>
<dbReference type="GO" id="GO:0140359">
    <property type="term" value="F:ABC-type transporter activity"/>
    <property type="evidence" value="ECO:0007669"/>
    <property type="project" value="InterPro"/>
</dbReference>
<evidence type="ECO:0000256" key="2">
    <source>
        <dbReference type="ARBA" id="ARBA00022448"/>
    </source>
</evidence>
<feature type="non-terminal residue" evidence="10">
    <location>
        <position position="1"/>
    </location>
</feature>